<organism evidence="5 6">
    <name type="scientific">Penicillium subrubescens</name>
    <dbReference type="NCBI Taxonomy" id="1316194"/>
    <lineage>
        <taxon>Eukaryota</taxon>
        <taxon>Fungi</taxon>
        <taxon>Dikarya</taxon>
        <taxon>Ascomycota</taxon>
        <taxon>Pezizomycotina</taxon>
        <taxon>Eurotiomycetes</taxon>
        <taxon>Eurotiomycetidae</taxon>
        <taxon>Eurotiales</taxon>
        <taxon>Aspergillaceae</taxon>
        <taxon>Penicillium</taxon>
    </lineage>
</organism>
<keyword evidence="2" id="KW-0808">Transferase</keyword>
<dbReference type="STRING" id="1316194.A0A1Q5UKG0"/>
<dbReference type="PANTHER" id="PTHR12001:SF44">
    <property type="entry name" value="GERANYLGERANYL PYROPHOSPHATE SYNTHASE"/>
    <property type="match status" value="1"/>
</dbReference>
<evidence type="ECO:0000256" key="1">
    <source>
        <dbReference type="ARBA" id="ARBA00005179"/>
    </source>
</evidence>
<dbReference type="PANTHER" id="PTHR12001">
    <property type="entry name" value="GERANYLGERANYL PYROPHOSPHATE SYNTHASE"/>
    <property type="match status" value="1"/>
</dbReference>
<dbReference type="InterPro" id="IPR008949">
    <property type="entry name" value="Isoprenoid_synthase_dom_sf"/>
</dbReference>
<dbReference type="AlphaFoldDB" id="A0A1Q5UKG0"/>
<evidence type="ECO:0000256" key="3">
    <source>
        <dbReference type="ARBA" id="ARBA00022723"/>
    </source>
</evidence>
<dbReference type="GO" id="GO:0008299">
    <property type="term" value="P:isoprenoid biosynthetic process"/>
    <property type="evidence" value="ECO:0007669"/>
    <property type="project" value="InterPro"/>
</dbReference>
<comment type="pathway">
    <text evidence="1">Secondary metabolite biosynthesis.</text>
</comment>
<keyword evidence="6" id="KW-1185">Reference proteome</keyword>
<dbReference type="GO" id="GO:0004659">
    <property type="term" value="F:prenyltransferase activity"/>
    <property type="evidence" value="ECO:0007669"/>
    <property type="project" value="InterPro"/>
</dbReference>
<protein>
    <submittedName>
        <fullName evidence="5">Geranylgeranyl pyrophosphate synthase</fullName>
    </submittedName>
</protein>
<proteinExistence type="predicted"/>
<sequence>MNLQSGLYAEKKGSMEDLTEGKFSYPVIHSVHAAPGNTELVDILKQRSEDDAVKLRAVQYMESTGSFQYCRETLAQLTKQARSHVKELEMSLGPNKEIHGILDLLHVPTSNEKPTA</sequence>
<dbReference type="Pfam" id="PF00348">
    <property type="entry name" value="polyprenyl_synt"/>
    <property type="match status" value="1"/>
</dbReference>
<dbReference type="GO" id="GO:0043386">
    <property type="term" value="P:mycotoxin biosynthetic process"/>
    <property type="evidence" value="ECO:0007669"/>
    <property type="project" value="UniProtKB-ARBA"/>
</dbReference>
<keyword evidence="4" id="KW-0460">Magnesium</keyword>
<evidence type="ECO:0000313" key="6">
    <source>
        <dbReference type="Proteomes" id="UP000186955"/>
    </source>
</evidence>
<dbReference type="GO" id="GO:0046872">
    <property type="term" value="F:metal ion binding"/>
    <property type="evidence" value="ECO:0007669"/>
    <property type="project" value="UniProtKB-KW"/>
</dbReference>
<dbReference type="SUPFAM" id="SSF48576">
    <property type="entry name" value="Terpenoid synthases"/>
    <property type="match status" value="1"/>
</dbReference>
<dbReference type="Proteomes" id="UP000186955">
    <property type="component" value="Unassembled WGS sequence"/>
</dbReference>
<accession>A0A1Q5UKG0</accession>
<reference evidence="5 6" key="1">
    <citation type="submission" date="2016-10" db="EMBL/GenBank/DDBJ databases">
        <title>Genome sequence of the ascomycete fungus Penicillium subrubescens.</title>
        <authorList>
            <person name="De Vries R.P."/>
            <person name="Peng M."/>
            <person name="Dilokpimol A."/>
            <person name="Hilden K."/>
            <person name="Makela M.R."/>
            <person name="Grigoriev I."/>
            <person name="Riley R."/>
            <person name="Granchi Z."/>
        </authorList>
    </citation>
    <scope>NUCLEOTIDE SEQUENCE [LARGE SCALE GENOMIC DNA]</scope>
    <source>
        <strain evidence="5 6">CBS 132785</strain>
    </source>
</reference>
<evidence type="ECO:0000313" key="5">
    <source>
        <dbReference type="EMBL" id="OKP12952.1"/>
    </source>
</evidence>
<dbReference type="EMBL" id="MNBE01000166">
    <property type="protein sequence ID" value="OKP12952.1"/>
    <property type="molecule type" value="Genomic_DNA"/>
</dbReference>
<evidence type="ECO:0000256" key="4">
    <source>
        <dbReference type="ARBA" id="ARBA00022842"/>
    </source>
</evidence>
<dbReference type="Gene3D" id="1.10.600.10">
    <property type="entry name" value="Farnesyl Diphosphate Synthase"/>
    <property type="match status" value="1"/>
</dbReference>
<gene>
    <name evidence="5" type="ORF">PENSUB_1395</name>
</gene>
<evidence type="ECO:0000256" key="2">
    <source>
        <dbReference type="ARBA" id="ARBA00022679"/>
    </source>
</evidence>
<comment type="caution">
    <text evidence="5">The sequence shown here is derived from an EMBL/GenBank/DDBJ whole genome shotgun (WGS) entry which is preliminary data.</text>
</comment>
<keyword evidence="3" id="KW-0479">Metal-binding</keyword>
<dbReference type="GO" id="GO:0046165">
    <property type="term" value="P:alcohol biosynthetic process"/>
    <property type="evidence" value="ECO:0007669"/>
    <property type="project" value="UniProtKB-ARBA"/>
</dbReference>
<name>A0A1Q5UKG0_9EURO</name>
<dbReference type="InterPro" id="IPR000092">
    <property type="entry name" value="Polyprenyl_synt"/>
</dbReference>